<dbReference type="Pfam" id="PF00078">
    <property type="entry name" value="RVT_1"/>
    <property type="match status" value="1"/>
</dbReference>
<dbReference type="CDD" id="cd01650">
    <property type="entry name" value="RT_nLTR_like"/>
    <property type="match status" value="1"/>
</dbReference>
<feature type="domain" description="Reverse transcriptase" evidence="1">
    <location>
        <begin position="185"/>
        <end position="463"/>
    </location>
</feature>
<dbReference type="InterPro" id="IPR000477">
    <property type="entry name" value="RT_dom"/>
</dbReference>
<evidence type="ECO:0000259" key="1">
    <source>
        <dbReference type="PROSITE" id="PS50878"/>
    </source>
</evidence>
<evidence type="ECO:0000313" key="3">
    <source>
        <dbReference type="Proteomes" id="UP000242715"/>
    </source>
</evidence>
<name>A0A2Z6MTA4_TRISU</name>
<evidence type="ECO:0000313" key="2">
    <source>
        <dbReference type="EMBL" id="GAU34591.1"/>
    </source>
</evidence>
<accession>A0A2Z6MTA4</accession>
<dbReference type="InterPro" id="IPR043502">
    <property type="entry name" value="DNA/RNA_pol_sf"/>
</dbReference>
<dbReference type="OrthoDB" id="1744226at2759"/>
<dbReference type="Proteomes" id="UP000242715">
    <property type="component" value="Unassembled WGS sequence"/>
</dbReference>
<protein>
    <recommendedName>
        <fullName evidence="1">Reverse transcriptase domain-containing protein</fullName>
    </recommendedName>
</protein>
<dbReference type="SUPFAM" id="SSF56672">
    <property type="entry name" value="DNA/RNA polymerases"/>
    <property type="match status" value="1"/>
</dbReference>
<dbReference type="PROSITE" id="PS50878">
    <property type="entry name" value="RT_POL"/>
    <property type="match status" value="1"/>
</dbReference>
<dbReference type="AlphaFoldDB" id="A0A2Z6MTA4"/>
<organism evidence="2 3">
    <name type="scientific">Trifolium subterraneum</name>
    <name type="common">Subterranean clover</name>
    <dbReference type="NCBI Taxonomy" id="3900"/>
    <lineage>
        <taxon>Eukaryota</taxon>
        <taxon>Viridiplantae</taxon>
        <taxon>Streptophyta</taxon>
        <taxon>Embryophyta</taxon>
        <taxon>Tracheophyta</taxon>
        <taxon>Spermatophyta</taxon>
        <taxon>Magnoliopsida</taxon>
        <taxon>eudicotyledons</taxon>
        <taxon>Gunneridae</taxon>
        <taxon>Pentapetalae</taxon>
        <taxon>rosids</taxon>
        <taxon>fabids</taxon>
        <taxon>Fabales</taxon>
        <taxon>Fabaceae</taxon>
        <taxon>Papilionoideae</taxon>
        <taxon>50 kb inversion clade</taxon>
        <taxon>NPAAA clade</taxon>
        <taxon>Hologalegina</taxon>
        <taxon>IRL clade</taxon>
        <taxon>Trifolieae</taxon>
        <taxon>Trifolium</taxon>
    </lineage>
</organism>
<reference evidence="3" key="1">
    <citation type="journal article" date="2017" name="Front. Plant Sci.">
        <title>Climate Clever Clovers: New Paradigm to Reduce the Environmental Footprint of Ruminants by Breeding Low Methanogenic Forages Utilizing Haplotype Variation.</title>
        <authorList>
            <person name="Kaur P."/>
            <person name="Appels R."/>
            <person name="Bayer P.E."/>
            <person name="Keeble-Gagnere G."/>
            <person name="Wang J."/>
            <person name="Hirakawa H."/>
            <person name="Shirasawa K."/>
            <person name="Vercoe P."/>
            <person name="Stefanova K."/>
            <person name="Durmic Z."/>
            <person name="Nichols P."/>
            <person name="Revell C."/>
            <person name="Isobe S.N."/>
            <person name="Edwards D."/>
            <person name="Erskine W."/>
        </authorList>
    </citation>
    <scope>NUCLEOTIDE SEQUENCE [LARGE SCALE GENOMIC DNA]</scope>
    <source>
        <strain evidence="3">cv. Daliak</strain>
    </source>
</reference>
<dbReference type="PANTHER" id="PTHR33116:SF78">
    <property type="entry name" value="OS12G0587133 PROTEIN"/>
    <property type="match status" value="1"/>
</dbReference>
<keyword evidence="3" id="KW-1185">Reference proteome</keyword>
<gene>
    <name evidence="2" type="ORF">TSUD_15060</name>
</gene>
<dbReference type="Pfam" id="PF13966">
    <property type="entry name" value="zf-RVT"/>
    <property type="match status" value="1"/>
</dbReference>
<proteinExistence type="predicted"/>
<dbReference type="InterPro" id="IPR026960">
    <property type="entry name" value="RVT-Znf"/>
</dbReference>
<dbReference type="PANTHER" id="PTHR33116">
    <property type="entry name" value="REVERSE TRANSCRIPTASE ZINC-BINDING DOMAIN-CONTAINING PROTEIN-RELATED-RELATED"/>
    <property type="match status" value="1"/>
</dbReference>
<sequence>MEDKIVMLKKEVERLDLKREEGSLVGNENEVQKDTLLELRHLLHSKDSLLFQQPRSRWLKEGDANTGYFHSCITSRKRSNVIGALLTDGGWVDKPREVRGEIVGYFKSHFAEVRWRRPRLDGVEFPILTSLQSENLIRPFSADEVWSVVAESDGNKSPGPDGFNFAFLKGSWEVISNDVLAFMHEFHSSTLLPKAFSSYFVTLIPKILNPQSLGDFRPISLLGCFYKLVAKVLTKRLSTVMDSLTSKNQSAFLKGRLLVDGVLAINEVVDWVKKTKKECLVFKVDFEKAYDSVSWSFLEYMLRRFGFDGKWRSWIKACVFSGSLSVLVNGSPTEQIDICKGLKQGDPLAPFLFILVAEGLGALMKKAVGLGFYKGVQLSNSGAIMSHLQYADDTLFIGETCVENLWTTKAILRWFELISGLKVNFFKSKLYGINEGGAFVNSAASFLNCKVGKLPFIYLGLPVGANPRRVATWNPVLEVLQKRLASWKNKYVSLGGRVVLLNSTEKGGWPRGEGFADHEYLSFDKVEMETIIGGGVYLEECASGKEELRDLSVNVLTPIELTNVEDEWKCHYSIGGLFSVSSLYKFLSGIIIPPISLDPELVRDLGTLWESLAPSKVIVFSWQLLFGRIPTRVNLAKRGIVEHGYNSFCVLCPWSLECEGHLFGWCAFASTIWRKVFNWFGWDEEMPRDPSEIFQRFSRGGASGRRHKGLIAVWHSVVWTIWRARNELIFNAKVPAIEDELQGIMSRSWKWLLEKKKGGSCSLYEWKTCPMDCILR</sequence>
<dbReference type="EMBL" id="DF973561">
    <property type="protein sequence ID" value="GAU34591.1"/>
    <property type="molecule type" value="Genomic_DNA"/>
</dbReference>